<feature type="compositionally biased region" description="Polar residues" evidence="1">
    <location>
        <begin position="134"/>
        <end position="146"/>
    </location>
</feature>
<evidence type="ECO:0000313" key="3">
    <source>
        <dbReference type="EMBL" id="MBA0552581.1"/>
    </source>
</evidence>
<feature type="compositionally biased region" description="Polar residues" evidence="1">
    <location>
        <begin position="1318"/>
        <end position="1331"/>
    </location>
</feature>
<feature type="compositionally biased region" description="Polar residues" evidence="1">
    <location>
        <begin position="648"/>
        <end position="682"/>
    </location>
</feature>
<organism evidence="3 4">
    <name type="scientific">Gossypium lobatum</name>
    <dbReference type="NCBI Taxonomy" id="34289"/>
    <lineage>
        <taxon>Eukaryota</taxon>
        <taxon>Viridiplantae</taxon>
        <taxon>Streptophyta</taxon>
        <taxon>Embryophyta</taxon>
        <taxon>Tracheophyta</taxon>
        <taxon>Spermatophyta</taxon>
        <taxon>Magnoliopsida</taxon>
        <taxon>eudicotyledons</taxon>
        <taxon>Gunneridae</taxon>
        <taxon>Pentapetalae</taxon>
        <taxon>rosids</taxon>
        <taxon>malvids</taxon>
        <taxon>Malvales</taxon>
        <taxon>Malvaceae</taxon>
        <taxon>Malvoideae</taxon>
        <taxon>Gossypium</taxon>
    </lineage>
</organism>
<name>A0A7J8LJF4_9ROSI</name>
<feature type="transmembrane region" description="Helical" evidence="2">
    <location>
        <begin position="30"/>
        <end position="47"/>
    </location>
</feature>
<comment type="caution">
    <text evidence="3">The sequence shown here is derived from an EMBL/GenBank/DDBJ whole genome shotgun (WGS) entry which is preliminary data.</text>
</comment>
<dbReference type="EMBL" id="JABEZX010000003">
    <property type="protein sequence ID" value="MBA0552581.1"/>
    <property type="molecule type" value="Genomic_DNA"/>
</dbReference>
<evidence type="ECO:0000256" key="1">
    <source>
        <dbReference type="SAM" id="MobiDB-lite"/>
    </source>
</evidence>
<accession>A0A7J8LJF4</accession>
<protein>
    <submittedName>
        <fullName evidence="3">Uncharacterized protein</fullName>
    </submittedName>
</protein>
<dbReference type="PANTHER" id="PTHR33870">
    <property type="entry name" value="CARDIOMYOPATHY-ASSOCIATED PROTEIN"/>
    <property type="match status" value="1"/>
</dbReference>
<dbReference type="PANTHER" id="PTHR33870:SF32">
    <property type="match status" value="1"/>
</dbReference>
<evidence type="ECO:0000313" key="4">
    <source>
        <dbReference type="Proteomes" id="UP000593572"/>
    </source>
</evidence>
<feature type="compositionally biased region" description="Basic and acidic residues" evidence="1">
    <location>
        <begin position="412"/>
        <end position="441"/>
    </location>
</feature>
<feature type="compositionally biased region" description="Polar residues" evidence="1">
    <location>
        <begin position="1405"/>
        <end position="1438"/>
    </location>
</feature>
<feature type="compositionally biased region" description="Basic and acidic residues" evidence="1">
    <location>
        <begin position="182"/>
        <end position="191"/>
    </location>
</feature>
<feature type="region of interest" description="Disordered" evidence="1">
    <location>
        <begin position="607"/>
        <end position="633"/>
    </location>
</feature>
<feature type="region of interest" description="Disordered" evidence="1">
    <location>
        <begin position="1090"/>
        <end position="1117"/>
    </location>
</feature>
<feature type="compositionally biased region" description="Polar residues" evidence="1">
    <location>
        <begin position="556"/>
        <end position="565"/>
    </location>
</feature>
<proteinExistence type="predicted"/>
<feature type="compositionally biased region" description="Basic and acidic residues" evidence="1">
    <location>
        <begin position="1376"/>
        <end position="1400"/>
    </location>
</feature>
<feature type="region of interest" description="Disordered" evidence="1">
    <location>
        <begin position="582"/>
        <end position="601"/>
    </location>
</feature>
<feature type="region of interest" description="Disordered" evidence="1">
    <location>
        <begin position="1451"/>
        <end position="1476"/>
    </location>
</feature>
<keyword evidence="2" id="KW-0812">Transmembrane</keyword>
<feature type="compositionally biased region" description="Basic and acidic residues" evidence="1">
    <location>
        <begin position="1095"/>
        <end position="1105"/>
    </location>
</feature>
<sequence length="1577" mass="174525">MSIDAKGIQLFVWRIIRFSGICCYKFGRKYPDISGFLIFVFLLYIFFPHVFLYFMYTSPIIVCTAVFIRFYFKTKYAASRSLKKKESADGKVVNTSNEASLRLQKSVRRNARKEVLEWDGKHSEEKDMLFVRSTCDSPSSKTNFLEENSKVTFDRVGSSSSEHGEGSPHDETGNPNLVFDSETSKPHRELDDSFQGSSGTGPRARARGVNSLEEANDAGNKATNRMDLGLAELERNKRLQNLIAKRRAKKLFRMAIEKSLMGINGIPPSQIAPILTAKINNGEFSSHLDEDDLPMPGSAPSLLLPKQNSFDLPYDPLEEKPNLMADNFQQEFMPANLFCRHESFRHGPLFTFPTSQYPYGAEFNPYYSGEKRLFEWKPDKGGHHQLNSSGIENDIDLVELEESNHNEAMNLSEEKREKNIEIPHNRTEVEGEKMEHPHDLEPGLDSGSEVRMETDSIKNNNSCDSSSSENTESILDQTSKSPGIRNDHVQRALKLAIPPKGGAINRLSFDSSPSPSERRRIDIHSFYSTYRRQCHTPTFSIASDLQVEVSEVGSPPLTTDGTTSPADGDSVIYDGDVERDINSESEEPWGGSFNLSREEANRERLRELDDISEEESAEVASISPSEHETKQNLNSKISLSSIEITENGASPPTYINSETHQDSSNCRHGSLQTSYESKSTMESGKEVKQSHPSNFIEEDTQTLTEHKARDARKAVRSRDKLKSAPDIIVDQNVSENNILEQRLRESIARALNRRLMLDQFSVSSSSSPRSVLPQNILADQMPIPEVARRIQRNLSQSVREDIVRHNLAYEQARENFTSNRPRFSHEFVWSSMNRSFSSCSLGTLEAARKVIEAGNMAVNINNSAVFNKDEGEKLATNEGGSQFLIRPEDINRPEKSNKQEVYTDKTEAIESDYTSIVESAKERENSAAEVDRICKVNESVANNVINKEIKNDVFEGEEALRILGKLEAVIEPSNTTGETNAGSVEDTEDESKRLAKAKETAGLSTLTGETNSLNNIKNGEKIQNLTDQEGVMVASQSGEVQEENLKAIESILNVDSITKGTSIDHDMTIKASKPTESEVEAAKMIKYDTGIDPSKSGKENAKSDDTETMEPTNSPRKVFKEGSNVVNIYDLGVTGKEGEKLTTKEGEFQFSIGQEGIGGPEKLNELEADLNKTEAIESDYTTIVETAKERETQTPDMDTLEEMKSLDNMSSKYVLANKLLTYVLPSAVFLAVLKVPIPTAFIINSAAEVDRICKVNESVSDNVTNKEIKDDVLEGALRILGKIEAVMEPLNTSRETSPGSVEDSEHKSKRLAKAEANASLSTSAGETNSLNCIKNGEQIQNMSRQEGIMGTSQSMEDNCKAIDSIPDVDNATKGTSIDHDIAAKASKRKDSERKSKRLAEVEANASLSTSAGEINRLNNIRNGQQMQNMSRQEGIMDTSQSMEDNLKALDSIPEVDNATKGTSINKASKPEDSEHKSKILAEAEANASLSTSAGEAKSLNNIKNGEQIQNMPRQQGIMDASPSGEDNLKAIDGILGVNTATKGTSIDHDTVVRTLAPTESEVKTVKTDEKDSNAMAK</sequence>
<feature type="region of interest" description="Disordered" evidence="1">
    <location>
        <begin position="1370"/>
        <end position="1438"/>
    </location>
</feature>
<reference evidence="3 4" key="1">
    <citation type="journal article" date="2019" name="Genome Biol. Evol.">
        <title>Insights into the evolution of the New World diploid cottons (Gossypium, subgenus Houzingenia) based on genome sequencing.</title>
        <authorList>
            <person name="Grover C.E."/>
            <person name="Arick M.A. 2nd"/>
            <person name="Thrash A."/>
            <person name="Conover J.L."/>
            <person name="Sanders W.S."/>
            <person name="Peterson D.G."/>
            <person name="Frelichowski J.E."/>
            <person name="Scheffler J.A."/>
            <person name="Scheffler B.E."/>
            <person name="Wendel J.F."/>
        </authorList>
    </citation>
    <scope>NUCLEOTIDE SEQUENCE [LARGE SCALE GENOMIC DNA]</scope>
    <source>
        <strain evidence="3">157</strain>
        <tissue evidence="3">Leaf</tissue>
    </source>
</reference>
<feature type="compositionally biased region" description="Low complexity" evidence="1">
    <location>
        <begin position="457"/>
        <end position="474"/>
    </location>
</feature>
<feature type="region of interest" description="Disordered" evidence="1">
    <location>
        <begin position="552"/>
        <end position="571"/>
    </location>
</feature>
<keyword evidence="4" id="KW-1185">Reference proteome</keyword>
<evidence type="ECO:0000256" key="2">
    <source>
        <dbReference type="SAM" id="Phobius"/>
    </source>
</evidence>
<keyword evidence="2" id="KW-0472">Membrane</keyword>
<gene>
    <name evidence="3" type="ORF">Golob_023380</name>
</gene>
<feature type="region of interest" description="Disordered" evidence="1">
    <location>
        <begin position="648"/>
        <end position="699"/>
    </location>
</feature>
<dbReference type="Proteomes" id="UP000593572">
    <property type="component" value="Unassembled WGS sequence"/>
</dbReference>
<feature type="region of interest" description="Disordered" evidence="1">
    <location>
        <begin position="408"/>
        <end position="485"/>
    </location>
</feature>
<feature type="region of interest" description="Disordered" evidence="1">
    <location>
        <begin position="134"/>
        <end position="220"/>
    </location>
</feature>
<keyword evidence="2" id="KW-1133">Transmembrane helix</keyword>
<feature type="region of interest" description="Disordered" evidence="1">
    <location>
        <begin position="1290"/>
        <end position="1331"/>
    </location>
</feature>
<feature type="compositionally biased region" description="Polar residues" evidence="1">
    <location>
        <begin position="1290"/>
        <end position="1299"/>
    </location>
</feature>
<feature type="compositionally biased region" description="Basic and acidic residues" evidence="1">
    <location>
        <begin position="162"/>
        <end position="172"/>
    </location>
</feature>